<dbReference type="Pfam" id="PF02811">
    <property type="entry name" value="PHP"/>
    <property type="match status" value="1"/>
</dbReference>
<dbReference type="NCBIfam" id="TIGR01856">
    <property type="entry name" value="hisJ_fam"/>
    <property type="match status" value="1"/>
</dbReference>
<evidence type="ECO:0000256" key="6">
    <source>
        <dbReference type="ARBA" id="ARBA00023102"/>
    </source>
</evidence>
<dbReference type="PANTHER" id="PTHR21039:SF0">
    <property type="entry name" value="HISTIDINOL-PHOSPHATASE"/>
    <property type="match status" value="1"/>
</dbReference>
<keyword evidence="11" id="KW-1185">Reference proteome</keyword>
<evidence type="ECO:0000256" key="8">
    <source>
        <dbReference type="RuleBase" id="RU366003"/>
    </source>
</evidence>
<evidence type="ECO:0000313" key="10">
    <source>
        <dbReference type="EMBL" id="MCZ8515452.1"/>
    </source>
</evidence>
<comment type="catalytic activity">
    <reaction evidence="7 8">
        <text>L-histidinol phosphate + H2O = L-histidinol + phosphate</text>
        <dbReference type="Rhea" id="RHEA:14465"/>
        <dbReference type="ChEBI" id="CHEBI:15377"/>
        <dbReference type="ChEBI" id="CHEBI:43474"/>
        <dbReference type="ChEBI" id="CHEBI:57699"/>
        <dbReference type="ChEBI" id="CHEBI:57980"/>
        <dbReference type="EC" id="3.1.3.15"/>
    </reaction>
</comment>
<reference evidence="10 11" key="1">
    <citation type="submission" date="2022-12" db="EMBL/GenBank/DDBJ databases">
        <title>Draft genome sequence of Paenibacillus sp. dW9.</title>
        <authorList>
            <person name="Choi E.-W."/>
            <person name="Kim D.-U."/>
        </authorList>
    </citation>
    <scope>NUCLEOTIDE SEQUENCE [LARGE SCALE GENOMIC DNA]</scope>
    <source>
        <strain evidence="11">dW9</strain>
    </source>
</reference>
<keyword evidence="4 8" id="KW-0028">Amino-acid biosynthesis</keyword>
<protein>
    <recommendedName>
        <fullName evidence="3 8">Histidinol-phosphatase</fullName>
        <shortName evidence="8">HolPase</shortName>
        <ecNumber evidence="3 8">3.1.3.15</ecNumber>
    </recommendedName>
</protein>
<dbReference type="InterPro" id="IPR003141">
    <property type="entry name" value="Pol/His_phosphatase_N"/>
</dbReference>
<dbReference type="NCBIfam" id="NF005596">
    <property type="entry name" value="PRK07328.1"/>
    <property type="match status" value="1"/>
</dbReference>
<comment type="pathway">
    <text evidence="1 8">Amino-acid biosynthesis; L-histidine biosynthesis; L-histidine from 5-phospho-alpha-D-ribose 1-diphosphate: step 8/9.</text>
</comment>
<proteinExistence type="inferred from homology"/>
<dbReference type="EC" id="3.1.3.15" evidence="3 8"/>
<comment type="similarity">
    <text evidence="2 8">Belongs to the PHP hydrolase family. HisK subfamily.</text>
</comment>
<evidence type="ECO:0000256" key="4">
    <source>
        <dbReference type="ARBA" id="ARBA00022605"/>
    </source>
</evidence>
<organism evidence="10 11">
    <name type="scientific">Paenibacillus gyeongsangnamensis</name>
    <dbReference type="NCBI Taxonomy" id="3388067"/>
    <lineage>
        <taxon>Bacteria</taxon>
        <taxon>Bacillati</taxon>
        <taxon>Bacillota</taxon>
        <taxon>Bacilli</taxon>
        <taxon>Bacillales</taxon>
        <taxon>Paenibacillaceae</taxon>
        <taxon>Paenibacillus</taxon>
    </lineage>
</organism>
<evidence type="ECO:0000313" key="11">
    <source>
        <dbReference type="Proteomes" id="UP001527882"/>
    </source>
</evidence>
<evidence type="ECO:0000256" key="2">
    <source>
        <dbReference type="ARBA" id="ARBA00009152"/>
    </source>
</evidence>
<sequence>MKFDLHTHHQRCGHAIGKIEDYIHSAIKTELDVIGISDHSPFFAEEEDQAFAGSAMAKSEFPSYISEVLLLKEKYQDRIEVLLGMESDFFPEHFEHYRKFYSQVPFDYIIGSVHYVNRFHIFDKKRWNNAAECDLLTEKEQYYQLIQQSVHSGMFDILGHMDGMKGCNPAVSDIQTDMLDLTLKVIADSGAAVEINTSGKRKECQAWFPSDDILERACHYGINVTFGSDSHDPQHVGYEREQVRQRLKEIGFKHWVFFRGRKQQRVAL</sequence>
<dbReference type="PANTHER" id="PTHR21039">
    <property type="entry name" value="HISTIDINOL PHOSPHATASE-RELATED"/>
    <property type="match status" value="1"/>
</dbReference>
<evidence type="ECO:0000256" key="1">
    <source>
        <dbReference type="ARBA" id="ARBA00004970"/>
    </source>
</evidence>
<feature type="domain" description="Polymerase/histidinol phosphatase N-terminal" evidence="9">
    <location>
        <begin position="3"/>
        <end position="91"/>
    </location>
</feature>
<dbReference type="SUPFAM" id="SSF89550">
    <property type="entry name" value="PHP domain-like"/>
    <property type="match status" value="1"/>
</dbReference>
<dbReference type="InterPro" id="IPR004013">
    <property type="entry name" value="PHP_dom"/>
</dbReference>
<evidence type="ECO:0000259" key="9">
    <source>
        <dbReference type="SMART" id="SM00481"/>
    </source>
</evidence>
<gene>
    <name evidence="10" type="ORF">O9H85_24200</name>
</gene>
<keyword evidence="5 8" id="KW-0378">Hydrolase</keyword>
<dbReference type="CDD" id="cd12110">
    <property type="entry name" value="PHP_HisPPase_Hisj_like"/>
    <property type="match status" value="1"/>
</dbReference>
<dbReference type="EMBL" id="JAQAGZ010000017">
    <property type="protein sequence ID" value="MCZ8515452.1"/>
    <property type="molecule type" value="Genomic_DNA"/>
</dbReference>
<dbReference type="InterPro" id="IPR016195">
    <property type="entry name" value="Pol/histidinol_Pase-like"/>
</dbReference>
<dbReference type="Proteomes" id="UP001527882">
    <property type="component" value="Unassembled WGS sequence"/>
</dbReference>
<dbReference type="Gene3D" id="3.20.20.140">
    <property type="entry name" value="Metal-dependent hydrolases"/>
    <property type="match status" value="1"/>
</dbReference>
<evidence type="ECO:0000256" key="7">
    <source>
        <dbReference type="ARBA" id="ARBA00049158"/>
    </source>
</evidence>
<name>A0ABT4QF86_9BACL</name>
<keyword evidence="6 8" id="KW-0368">Histidine biosynthesis</keyword>
<comment type="caution">
    <text evidence="10">The sequence shown here is derived from an EMBL/GenBank/DDBJ whole genome shotgun (WGS) entry which is preliminary data.</text>
</comment>
<dbReference type="SMART" id="SM00481">
    <property type="entry name" value="POLIIIAc"/>
    <property type="match status" value="1"/>
</dbReference>
<evidence type="ECO:0000256" key="5">
    <source>
        <dbReference type="ARBA" id="ARBA00022801"/>
    </source>
</evidence>
<dbReference type="RefSeq" id="WP_269883974.1">
    <property type="nucleotide sequence ID" value="NZ_JAQAGZ010000017.1"/>
</dbReference>
<dbReference type="InterPro" id="IPR010140">
    <property type="entry name" value="Histidinol_P_phosphatase_HisJ"/>
</dbReference>
<evidence type="ECO:0000256" key="3">
    <source>
        <dbReference type="ARBA" id="ARBA00013085"/>
    </source>
</evidence>
<accession>A0ABT4QF86</accession>